<feature type="compositionally biased region" description="Polar residues" evidence="1">
    <location>
        <begin position="567"/>
        <end position="592"/>
    </location>
</feature>
<feature type="region of interest" description="Disordered" evidence="1">
    <location>
        <begin position="530"/>
        <end position="592"/>
    </location>
</feature>
<feature type="compositionally biased region" description="Low complexity" evidence="1">
    <location>
        <begin position="269"/>
        <end position="284"/>
    </location>
</feature>
<feature type="compositionally biased region" description="Polar residues" evidence="1">
    <location>
        <begin position="236"/>
        <end position="248"/>
    </location>
</feature>
<organism evidence="2 3">
    <name type="scientific">Fusarium kuroshium</name>
    <dbReference type="NCBI Taxonomy" id="2010991"/>
    <lineage>
        <taxon>Eukaryota</taxon>
        <taxon>Fungi</taxon>
        <taxon>Dikarya</taxon>
        <taxon>Ascomycota</taxon>
        <taxon>Pezizomycotina</taxon>
        <taxon>Sordariomycetes</taxon>
        <taxon>Hypocreomycetidae</taxon>
        <taxon>Hypocreales</taxon>
        <taxon>Nectriaceae</taxon>
        <taxon>Fusarium</taxon>
        <taxon>Fusarium solani species complex</taxon>
    </lineage>
</organism>
<feature type="compositionally biased region" description="Polar residues" evidence="1">
    <location>
        <begin position="255"/>
        <end position="264"/>
    </location>
</feature>
<feature type="compositionally biased region" description="Low complexity" evidence="1">
    <location>
        <begin position="539"/>
        <end position="561"/>
    </location>
</feature>
<feature type="compositionally biased region" description="Low complexity" evidence="1">
    <location>
        <begin position="617"/>
        <end position="626"/>
    </location>
</feature>
<accession>A0A3M2R8L6</accession>
<gene>
    <name evidence="2" type="ORF">CDV36_015683</name>
</gene>
<name>A0A3M2R8L6_9HYPO</name>
<feature type="region of interest" description="Disordered" evidence="1">
    <location>
        <begin position="489"/>
        <end position="514"/>
    </location>
</feature>
<sequence>MGNCQIDLYANEDDCNNGVPQQFYDATNQGVCIGPQFQWDYYTVVGCSTDPSIVTGPDDQETTIGSQTGIESDTAIPTVITESDGQVTTIVPPATESSPTGPAVITDPDSQVSTILPTETATSHENSSTLINSLDWWEGDFTTEATQPETTGTEANEATETPESQTIAPRPLPPLRRSTGSDTETTTAGTTELDATTTEPTEFDTATTETTESDATDTTKSGVTATETAETETKDLSTSQSTESNTISSEEDMTGSETTISTGAESGATDITTPTDTTTATSKTDYGEITSTGSDDAIIETKTEATDSADKATTEDAKVTTNDDDDQPPSTKMSDPTSTSDDYFIATVTTNVTEPHPEDDGFVIPCNLWFFNICIGPLLGWKVIGPPGIHPPGPPPSISIPPGGGIEINTKGPLPRWPEYTVGPKQTPTFSEEPTECETESAELCVTSTSYSVTVDATTTSTVASDVISTCGTVYGCKVEDVDQSATATATSTASSPEGTTLFGKEQWPDTSESDEVLDAAAAHAQSELDRVFGIMDPSRTTTSSVESTTSTSEESSSSSEMVTDMPTLTQDLPEPTISTPEGSSCAETDTHTQCAMGPGGQQACIERTSCASWVATTTEETPTTTEESEETSTTEIPTPTLKTPDHSNNKKHCYDSGQKAGYGAIEAAGESFCHNVVDDDEQGPIRSNYKREDKKNPPKGYHFILSFEVYEGCGWEADYDECMRYMRVPIDSCDCSAKGNKQGGWVENNCIKARIDPNSGS</sequence>
<evidence type="ECO:0000313" key="2">
    <source>
        <dbReference type="EMBL" id="RMJ01622.1"/>
    </source>
</evidence>
<proteinExistence type="predicted"/>
<feature type="region of interest" description="Disordered" evidence="1">
    <location>
        <begin position="147"/>
        <end position="340"/>
    </location>
</feature>
<feature type="compositionally biased region" description="Low complexity" evidence="1">
    <location>
        <begin position="178"/>
        <end position="210"/>
    </location>
</feature>
<keyword evidence="3" id="KW-1185">Reference proteome</keyword>
<feature type="compositionally biased region" description="Basic and acidic residues" evidence="1">
    <location>
        <begin position="299"/>
        <end position="318"/>
    </location>
</feature>
<dbReference type="EMBL" id="NKUJ01000634">
    <property type="protein sequence ID" value="RMJ01622.1"/>
    <property type="molecule type" value="Genomic_DNA"/>
</dbReference>
<comment type="caution">
    <text evidence="2">The sequence shown here is derived from an EMBL/GenBank/DDBJ whole genome shotgun (WGS) entry which is preliminary data.</text>
</comment>
<feature type="compositionally biased region" description="Polar residues" evidence="1">
    <location>
        <begin position="328"/>
        <end position="340"/>
    </location>
</feature>
<evidence type="ECO:0000313" key="3">
    <source>
        <dbReference type="Proteomes" id="UP000277212"/>
    </source>
</evidence>
<dbReference type="OrthoDB" id="5084844at2759"/>
<feature type="compositionally biased region" description="Low complexity" evidence="1">
    <location>
        <begin position="147"/>
        <end position="163"/>
    </location>
</feature>
<dbReference type="Proteomes" id="UP000277212">
    <property type="component" value="Unassembled WGS sequence"/>
</dbReference>
<dbReference type="AlphaFoldDB" id="A0A3M2R8L6"/>
<reference evidence="2 3" key="1">
    <citation type="submission" date="2017-06" db="EMBL/GenBank/DDBJ databases">
        <title>Comparative genomic analysis of Ambrosia Fusariam Clade fungi.</title>
        <authorList>
            <person name="Stajich J.E."/>
            <person name="Carrillo J."/>
            <person name="Kijimoto T."/>
            <person name="Eskalen A."/>
            <person name="O'Donnell K."/>
            <person name="Kasson M."/>
        </authorList>
    </citation>
    <scope>NUCLEOTIDE SEQUENCE [LARGE SCALE GENOMIC DNA]</scope>
    <source>
        <strain evidence="2">UCR3666</strain>
    </source>
</reference>
<dbReference type="STRING" id="2010991.A0A3M2R8L6"/>
<evidence type="ECO:0000256" key="1">
    <source>
        <dbReference type="SAM" id="MobiDB-lite"/>
    </source>
</evidence>
<feature type="region of interest" description="Disordered" evidence="1">
    <location>
        <begin position="616"/>
        <end position="653"/>
    </location>
</feature>
<protein>
    <recommendedName>
        <fullName evidence="4">LysM domain-containing protein</fullName>
    </recommendedName>
</protein>
<evidence type="ECO:0008006" key="4">
    <source>
        <dbReference type="Google" id="ProtNLM"/>
    </source>
</evidence>
<feature type="compositionally biased region" description="Low complexity" evidence="1">
    <location>
        <begin position="216"/>
        <end position="228"/>
    </location>
</feature>
<feature type="compositionally biased region" description="Basic and acidic residues" evidence="1">
    <location>
        <begin position="644"/>
        <end position="653"/>
    </location>
</feature>